<comment type="pathway">
    <text evidence="2">Cofactor biosynthesis; L-ascorbate biosynthesis.</text>
</comment>
<evidence type="ECO:0000256" key="5">
    <source>
        <dbReference type="ARBA" id="ARBA00022644"/>
    </source>
</evidence>
<dbReference type="InterPro" id="IPR010030">
    <property type="entry name" value="GULO_Plant"/>
</dbReference>
<reference evidence="11" key="1">
    <citation type="submission" date="2022-04" db="EMBL/GenBank/DDBJ databases">
        <title>Carnegiea gigantea Genome sequencing and assembly v2.</title>
        <authorList>
            <person name="Copetti D."/>
            <person name="Sanderson M.J."/>
            <person name="Burquez A."/>
            <person name="Wojciechowski M.F."/>
        </authorList>
    </citation>
    <scope>NUCLEOTIDE SEQUENCE</scope>
    <source>
        <strain evidence="11">SGP5-SGP5p</strain>
        <tissue evidence="11">Aerial part</tissue>
    </source>
</reference>
<dbReference type="PANTHER" id="PTHR13878">
    <property type="entry name" value="GULONOLACTONE OXIDASE"/>
    <property type="match status" value="1"/>
</dbReference>
<keyword evidence="7" id="KW-0560">Oxidoreductase</keyword>
<dbReference type="Pfam" id="PF01565">
    <property type="entry name" value="FAD_binding_4"/>
    <property type="match status" value="1"/>
</dbReference>
<feature type="domain" description="FAD-binding PCMH-type" evidence="10">
    <location>
        <begin position="55"/>
        <end position="238"/>
    </location>
</feature>
<name>A0A9Q1KX72_9CARY</name>
<evidence type="ECO:0000256" key="9">
    <source>
        <dbReference type="SAM" id="SignalP"/>
    </source>
</evidence>
<dbReference type="AlphaFoldDB" id="A0A9Q1KX72"/>
<dbReference type="NCBIfam" id="TIGR01677">
    <property type="entry name" value="pln_FAD_oxido"/>
    <property type="match status" value="1"/>
</dbReference>
<keyword evidence="5" id="KW-0060">Ascorbate biosynthesis</keyword>
<evidence type="ECO:0000256" key="6">
    <source>
        <dbReference type="ARBA" id="ARBA00022729"/>
    </source>
</evidence>
<keyword evidence="12" id="KW-1185">Reference proteome</keyword>
<gene>
    <name evidence="11" type="ORF">Cgig2_002156</name>
</gene>
<dbReference type="EC" id="1.1.3.8" evidence="4"/>
<evidence type="ECO:0000256" key="3">
    <source>
        <dbReference type="ARBA" id="ARBA00005466"/>
    </source>
</evidence>
<accession>A0A9Q1KX72</accession>
<dbReference type="InterPro" id="IPR007173">
    <property type="entry name" value="ALO_C"/>
</dbReference>
<dbReference type="InterPro" id="IPR050432">
    <property type="entry name" value="FAD-linked_Oxidoreductases_BP"/>
</dbReference>
<dbReference type="OrthoDB" id="610608at2759"/>
<comment type="caution">
    <text evidence="11">The sequence shown here is derived from an EMBL/GenBank/DDBJ whole genome shotgun (WGS) entry which is preliminary data.</text>
</comment>
<comment type="catalytic activity">
    <reaction evidence="8">
        <text>L-gulono-1,4-lactone + O2 = L-ascorbate + H2O2 + H(+)</text>
        <dbReference type="Rhea" id="RHEA:32363"/>
        <dbReference type="ChEBI" id="CHEBI:15378"/>
        <dbReference type="ChEBI" id="CHEBI:15379"/>
        <dbReference type="ChEBI" id="CHEBI:16240"/>
        <dbReference type="ChEBI" id="CHEBI:17587"/>
        <dbReference type="ChEBI" id="CHEBI:38290"/>
        <dbReference type="EC" id="1.1.3.8"/>
    </reaction>
</comment>
<sequence length="599" mass="66524">MGKFLSLFHALIIIFLITCSILSPHLHARPPPNPIQCNATSCILHNAYGVWGDRRDCFSSKVVYPTTEEELRLAVANANQNNLKVKVVTKFSHTIPKLACPSSQQPSKTMLISTEHYGSRIEIDEAKMEVTADAGVSLRDLINKVEGAGLSLVAAPYWEGVSVGGLISTGSHGSSWWGNGGAVHDHVVGLSLVVPGSELEGFAKVLWLEGTDPLLRAAKVSLGVLGVISKVKFKLEGAFKRSITLNFTEDEGIEDEYIEHGKKYEFGDIAWYPSAHTAVYRYDQRVPLNTSGDGVNDFLGFQSQSFLVADATRAFAKFELHAEKQFESSSNVEGKCKMAEAFMVYKKLIANGLKNDKSTFTGYPVIGTQANMQTSGSCLYSSRLRIDLTCAWDPRIKGLKFYETTAIFPASKFGDFVRDVKKLRDLIKPENLCGIDVYNGFLIRYIKASDAYLGQPEGSVVLDFNYYRADDPTVPRLNQDVVEEIEQMAFFKYGARPHWAKNRNLAFLGVPKKYPNWGEFIDTKKKLDPQGMFSSEWSDEILYGEDKEKGDGCALEGLCICSEDRHCSPSKGYFCKPGVVYQEARVCKYSPVEVYSSTD</sequence>
<evidence type="ECO:0000256" key="1">
    <source>
        <dbReference type="ARBA" id="ARBA00001974"/>
    </source>
</evidence>
<dbReference type="GO" id="GO:0050105">
    <property type="term" value="F:L-gulonolactone oxidase activity"/>
    <property type="evidence" value="ECO:0007669"/>
    <property type="project" value="UniProtKB-EC"/>
</dbReference>
<dbReference type="FunFam" id="3.30.465.10:FF:000033">
    <property type="entry name" value="L-gulonolactone oxidase 5"/>
    <property type="match status" value="1"/>
</dbReference>
<dbReference type="InterPro" id="IPR055154">
    <property type="entry name" value="GULLO2-like_C"/>
</dbReference>
<dbReference type="GO" id="GO:0016020">
    <property type="term" value="C:membrane"/>
    <property type="evidence" value="ECO:0007669"/>
    <property type="project" value="InterPro"/>
</dbReference>
<evidence type="ECO:0000256" key="7">
    <source>
        <dbReference type="ARBA" id="ARBA00023002"/>
    </source>
</evidence>
<comment type="cofactor">
    <cofactor evidence="1">
        <name>FAD</name>
        <dbReference type="ChEBI" id="CHEBI:57692"/>
    </cofactor>
</comment>
<evidence type="ECO:0000313" key="12">
    <source>
        <dbReference type="Proteomes" id="UP001153076"/>
    </source>
</evidence>
<dbReference type="Gene3D" id="3.30.70.2520">
    <property type="match status" value="1"/>
</dbReference>
<dbReference type="PANTHER" id="PTHR13878:SF125">
    <property type="entry name" value="L-GULONOLACTONE OXIDASE 3"/>
    <property type="match status" value="1"/>
</dbReference>
<dbReference type="InterPro" id="IPR036318">
    <property type="entry name" value="FAD-bd_PCMH-like_sf"/>
</dbReference>
<dbReference type="GO" id="GO:0019853">
    <property type="term" value="P:L-ascorbic acid biosynthetic process"/>
    <property type="evidence" value="ECO:0007669"/>
    <property type="project" value="UniProtKB-KW"/>
</dbReference>
<evidence type="ECO:0000256" key="2">
    <source>
        <dbReference type="ARBA" id="ARBA00005147"/>
    </source>
</evidence>
<dbReference type="SUPFAM" id="SSF56176">
    <property type="entry name" value="FAD-binding/transporter-associated domain-like"/>
    <property type="match status" value="1"/>
</dbReference>
<protein>
    <recommendedName>
        <fullName evidence="4">L-gulonolactone oxidase</fullName>
        <ecNumber evidence="4">1.1.3.8</ecNumber>
    </recommendedName>
</protein>
<evidence type="ECO:0000313" key="11">
    <source>
        <dbReference type="EMBL" id="KAJ8450471.1"/>
    </source>
</evidence>
<dbReference type="GO" id="GO:0003885">
    <property type="term" value="F:D-arabinono-1,4-lactone oxidase activity"/>
    <property type="evidence" value="ECO:0007669"/>
    <property type="project" value="InterPro"/>
</dbReference>
<dbReference type="EMBL" id="JAKOGI010000015">
    <property type="protein sequence ID" value="KAJ8450471.1"/>
    <property type="molecule type" value="Genomic_DNA"/>
</dbReference>
<dbReference type="Pfam" id="PF04030">
    <property type="entry name" value="ALO"/>
    <property type="match status" value="1"/>
</dbReference>
<feature type="signal peptide" evidence="9">
    <location>
        <begin position="1"/>
        <end position="28"/>
    </location>
</feature>
<dbReference type="InterPro" id="IPR006094">
    <property type="entry name" value="Oxid_FAD_bind_N"/>
</dbReference>
<evidence type="ECO:0000259" key="10">
    <source>
        <dbReference type="PROSITE" id="PS51387"/>
    </source>
</evidence>
<dbReference type="InterPro" id="IPR016166">
    <property type="entry name" value="FAD-bd_PCMH"/>
</dbReference>
<dbReference type="Proteomes" id="UP001153076">
    <property type="component" value="Unassembled WGS sequence"/>
</dbReference>
<feature type="chain" id="PRO_5040497367" description="L-gulonolactone oxidase" evidence="9">
    <location>
        <begin position="29"/>
        <end position="599"/>
    </location>
</feature>
<dbReference type="InterPro" id="IPR016169">
    <property type="entry name" value="FAD-bd_PCMH_sub2"/>
</dbReference>
<dbReference type="Pfam" id="PF22906">
    <property type="entry name" value="GULLO2-like_3rd"/>
    <property type="match status" value="1"/>
</dbReference>
<proteinExistence type="inferred from homology"/>
<comment type="similarity">
    <text evidence="3">Belongs to the oxygen-dependent FAD-linked oxidoreductase family.</text>
</comment>
<keyword evidence="6 9" id="KW-0732">Signal</keyword>
<evidence type="ECO:0000256" key="4">
    <source>
        <dbReference type="ARBA" id="ARBA00013121"/>
    </source>
</evidence>
<evidence type="ECO:0000256" key="8">
    <source>
        <dbReference type="ARBA" id="ARBA00048083"/>
    </source>
</evidence>
<dbReference type="Gene3D" id="3.30.465.10">
    <property type="match status" value="1"/>
</dbReference>
<organism evidence="11 12">
    <name type="scientific">Carnegiea gigantea</name>
    <dbReference type="NCBI Taxonomy" id="171969"/>
    <lineage>
        <taxon>Eukaryota</taxon>
        <taxon>Viridiplantae</taxon>
        <taxon>Streptophyta</taxon>
        <taxon>Embryophyta</taxon>
        <taxon>Tracheophyta</taxon>
        <taxon>Spermatophyta</taxon>
        <taxon>Magnoliopsida</taxon>
        <taxon>eudicotyledons</taxon>
        <taxon>Gunneridae</taxon>
        <taxon>Pentapetalae</taxon>
        <taxon>Caryophyllales</taxon>
        <taxon>Cactineae</taxon>
        <taxon>Cactaceae</taxon>
        <taxon>Cactoideae</taxon>
        <taxon>Echinocereeae</taxon>
        <taxon>Carnegiea</taxon>
    </lineage>
</organism>
<dbReference type="GO" id="GO:0071949">
    <property type="term" value="F:FAD binding"/>
    <property type="evidence" value="ECO:0007669"/>
    <property type="project" value="InterPro"/>
</dbReference>
<dbReference type="PROSITE" id="PS51387">
    <property type="entry name" value="FAD_PCMH"/>
    <property type="match status" value="1"/>
</dbReference>